<dbReference type="InterPro" id="IPR001878">
    <property type="entry name" value="Znf_CCHC"/>
</dbReference>
<gene>
    <name evidence="4" type="ORF">V6N11_021895</name>
</gene>
<keyword evidence="1" id="KW-0479">Metal-binding</keyword>
<evidence type="ECO:0000256" key="1">
    <source>
        <dbReference type="PROSITE-ProRule" id="PRU00047"/>
    </source>
</evidence>
<proteinExistence type="predicted"/>
<reference evidence="4 5" key="1">
    <citation type="journal article" date="2024" name="G3 (Bethesda)">
        <title>Genome assembly of Hibiscus sabdariffa L. provides insights into metabolisms of medicinal natural products.</title>
        <authorList>
            <person name="Kim T."/>
        </authorList>
    </citation>
    <scope>NUCLEOTIDE SEQUENCE [LARGE SCALE GENOMIC DNA]</scope>
    <source>
        <strain evidence="4">TK-2024</strain>
        <tissue evidence="4">Old leaves</tissue>
    </source>
</reference>
<evidence type="ECO:0000313" key="5">
    <source>
        <dbReference type="Proteomes" id="UP001396334"/>
    </source>
</evidence>
<accession>A0ABR2THK4</accession>
<dbReference type="PROSITE" id="PS50158">
    <property type="entry name" value="ZF_CCHC"/>
    <property type="match status" value="1"/>
</dbReference>
<feature type="domain" description="CCHC-type" evidence="3">
    <location>
        <begin position="265"/>
        <end position="279"/>
    </location>
</feature>
<evidence type="ECO:0000259" key="3">
    <source>
        <dbReference type="PROSITE" id="PS50158"/>
    </source>
</evidence>
<organism evidence="4 5">
    <name type="scientific">Hibiscus sabdariffa</name>
    <name type="common">roselle</name>
    <dbReference type="NCBI Taxonomy" id="183260"/>
    <lineage>
        <taxon>Eukaryota</taxon>
        <taxon>Viridiplantae</taxon>
        <taxon>Streptophyta</taxon>
        <taxon>Embryophyta</taxon>
        <taxon>Tracheophyta</taxon>
        <taxon>Spermatophyta</taxon>
        <taxon>Magnoliopsida</taxon>
        <taxon>eudicotyledons</taxon>
        <taxon>Gunneridae</taxon>
        <taxon>Pentapetalae</taxon>
        <taxon>rosids</taxon>
        <taxon>malvids</taxon>
        <taxon>Malvales</taxon>
        <taxon>Malvaceae</taxon>
        <taxon>Malvoideae</taxon>
        <taxon>Hibiscus</taxon>
    </lineage>
</organism>
<dbReference type="InterPro" id="IPR036875">
    <property type="entry name" value="Znf_CCHC_sf"/>
</dbReference>
<keyword evidence="1" id="KW-0862">Zinc</keyword>
<name>A0ABR2THK4_9ROSI</name>
<protein>
    <recommendedName>
        <fullName evidence="3">CCHC-type domain-containing protein</fullName>
    </recommendedName>
</protein>
<dbReference type="EMBL" id="JBBPBN010000005">
    <property type="protein sequence ID" value="KAK9036972.1"/>
    <property type="molecule type" value="Genomic_DNA"/>
</dbReference>
<dbReference type="Proteomes" id="UP001396334">
    <property type="component" value="Unassembled WGS sequence"/>
</dbReference>
<dbReference type="InterPro" id="IPR040256">
    <property type="entry name" value="At4g02000-like"/>
</dbReference>
<dbReference type="InterPro" id="IPR025558">
    <property type="entry name" value="DUF4283"/>
</dbReference>
<dbReference type="PANTHER" id="PTHR31286">
    <property type="entry name" value="GLYCINE-RICH CELL WALL STRUCTURAL PROTEIN 1.8-LIKE"/>
    <property type="match status" value="1"/>
</dbReference>
<dbReference type="PANTHER" id="PTHR31286:SF173">
    <property type="entry name" value="DUF4283 DOMAIN-CONTAINING PROTEIN"/>
    <property type="match status" value="1"/>
</dbReference>
<dbReference type="Pfam" id="PF14111">
    <property type="entry name" value="DUF4283"/>
    <property type="match status" value="1"/>
</dbReference>
<sequence>MNDVRNPKKARRQDDDPPDEGGSNAYGFNSPTAAMDSRKPVCYKDSLMGEMASDDMQEDDSFDDNDIEILEGDVVRTMVDGLISIQFSERVQSLAAKCLDQTIVLKLLGRRIGYTTLKNKIHDLWKPKREIKLMDIENGYFLVTFRSHENYLAVLADGPWTIFGHYLAVEPWSSDFSPAQPCPSKVIAWLRLPGLPATLYKRILIEEIGSYIGPVIRIDYQTESGCRGRLARMAIRLDLNKPLVSKLLINGQVQVVEYESLPTICFACGKYGHVSESCPGSSTAQEHVNPHLTPAAKKHDSTKEAFGPWMLVEKRQRRPARKPYATEFHPSVGPSTGSRFNPLSDALDGVMDDGTVVEPAHAAGPVSHANTQNHKGKSTAVFKKQRAIPIRKPLMVTLNDFTMVVKSATKAGSSHTVQLKDNSTTLDKTRHSSIVISENSDPNLQLPVIVHLATSGCANPATLGKPPDPRTGFHTELSATDLCRAKASNVASMDP</sequence>
<keyword evidence="5" id="KW-1185">Reference proteome</keyword>
<keyword evidence="1" id="KW-0863">Zinc-finger</keyword>
<evidence type="ECO:0000313" key="4">
    <source>
        <dbReference type="EMBL" id="KAK9036972.1"/>
    </source>
</evidence>
<feature type="region of interest" description="Disordered" evidence="2">
    <location>
        <begin position="1"/>
        <end position="37"/>
    </location>
</feature>
<comment type="caution">
    <text evidence="4">The sequence shown here is derived from an EMBL/GenBank/DDBJ whole genome shotgun (WGS) entry which is preliminary data.</text>
</comment>
<evidence type="ECO:0000256" key="2">
    <source>
        <dbReference type="SAM" id="MobiDB-lite"/>
    </source>
</evidence>
<dbReference type="SUPFAM" id="SSF57756">
    <property type="entry name" value="Retrovirus zinc finger-like domains"/>
    <property type="match status" value="1"/>
</dbReference>